<dbReference type="EMBL" id="CM009301">
    <property type="protein sequence ID" value="PNT09830.1"/>
    <property type="molecule type" value="Genomic_DNA"/>
</dbReference>
<keyword evidence="2" id="KW-1185">Reference proteome</keyword>
<sequence length="263" mass="30773">QTLIFNPSGNTIQDIVSTLILTISLHFIEDSNNPFWKEKFLAGLPTLLGKRVRNKIKDTSSNKTIHYDQLIYSELFSFTKKKGLKILNSKNILKDSFDHISRQINVLTRDQEFILKAIKHTIVLFDIEKPKTRNLNIIKAYCIYIHQINALISEKKTQFMHLKQDVFFLKKIEQQLQNLVLQKGTSDFRNKIESEICSDLPNTFWKRKQHVVDLPYDDNFNGKTNTYKTPKIVEIDALELCYGGILKQVQNFKKHILQFTFAH</sequence>
<reference evidence="1 2" key="1">
    <citation type="journal article" date="2006" name="Science">
        <title>The genome of black cottonwood, Populus trichocarpa (Torr. &amp; Gray).</title>
        <authorList>
            <person name="Tuskan G.A."/>
            <person name="Difazio S."/>
            <person name="Jansson S."/>
            <person name="Bohlmann J."/>
            <person name="Grigoriev I."/>
            <person name="Hellsten U."/>
            <person name="Putnam N."/>
            <person name="Ralph S."/>
            <person name="Rombauts S."/>
            <person name="Salamov A."/>
            <person name="Schein J."/>
            <person name="Sterck L."/>
            <person name="Aerts A."/>
            <person name="Bhalerao R.R."/>
            <person name="Bhalerao R.P."/>
            <person name="Blaudez D."/>
            <person name="Boerjan W."/>
            <person name="Brun A."/>
            <person name="Brunner A."/>
            <person name="Busov V."/>
            <person name="Campbell M."/>
            <person name="Carlson J."/>
            <person name="Chalot M."/>
            <person name="Chapman J."/>
            <person name="Chen G.L."/>
            <person name="Cooper D."/>
            <person name="Coutinho P.M."/>
            <person name="Couturier J."/>
            <person name="Covert S."/>
            <person name="Cronk Q."/>
            <person name="Cunningham R."/>
            <person name="Davis J."/>
            <person name="Degroeve S."/>
            <person name="Dejardin A."/>
            <person name="Depamphilis C."/>
            <person name="Detter J."/>
            <person name="Dirks B."/>
            <person name="Dubchak I."/>
            <person name="Duplessis S."/>
            <person name="Ehlting J."/>
            <person name="Ellis B."/>
            <person name="Gendler K."/>
            <person name="Goodstein D."/>
            <person name="Gribskov M."/>
            <person name="Grimwood J."/>
            <person name="Groover A."/>
            <person name="Gunter L."/>
            <person name="Hamberger B."/>
            <person name="Heinze B."/>
            <person name="Helariutta Y."/>
            <person name="Henrissat B."/>
            <person name="Holligan D."/>
            <person name="Holt R."/>
            <person name="Huang W."/>
            <person name="Islam-Faridi N."/>
            <person name="Jones S."/>
            <person name="Jones-Rhoades M."/>
            <person name="Jorgensen R."/>
            <person name="Joshi C."/>
            <person name="Kangasjarvi J."/>
            <person name="Karlsson J."/>
            <person name="Kelleher C."/>
            <person name="Kirkpatrick R."/>
            <person name="Kirst M."/>
            <person name="Kohler A."/>
            <person name="Kalluri U."/>
            <person name="Larimer F."/>
            <person name="Leebens-Mack J."/>
            <person name="Leple J.C."/>
            <person name="Locascio P."/>
            <person name="Lou Y."/>
            <person name="Lucas S."/>
            <person name="Martin F."/>
            <person name="Montanini B."/>
            <person name="Napoli C."/>
            <person name="Nelson D.R."/>
            <person name="Nelson C."/>
            <person name="Nieminen K."/>
            <person name="Nilsson O."/>
            <person name="Pereda V."/>
            <person name="Peter G."/>
            <person name="Philippe R."/>
            <person name="Pilate G."/>
            <person name="Poliakov A."/>
            <person name="Razumovskaya J."/>
            <person name="Richardson P."/>
            <person name="Rinaldi C."/>
            <person name="Ritland K."/>
            <person name="Rouze P."/>
            <person name="Ryaboy D."/>
            <person name="Schmutz J."/>
            <person name="Schrader J."/>
            <person name="Segerman B."/>
            <person name="Shin H."/>
            <person name="Siddiqui A."/>
            <person name="Sterky F."/>
            <person name="Terry A."/>
            <person name="Tsai C.J."/>
            <person name="Uberbacher E."/>
            <person name="Unneberg P."/>
            <person name="Vahala J."/>
            <person name="Wall K."/>
            <person name="Wessler S."/>
            <person name="Yang G."/>
            <person name="Yin T."/>
            <person name="Douglas C."/>
            <person name="Marra M."/>
            <person name="Sandberg G."/>
            <person name="Van de Peer Y."/>
            <person name="Rokhsar D."/>
        </authorList>
    </citation>
    <scope>NUCLEOTIDE SEQUENCE [LARGE SCALE GENOMIC DNA]</scope>
    <source>
        <strain evidence="2">cv. Nisqually</strain>
    </source>
</reference>
<protein>
    <submittedName>
        <fullName evidence="1">Uncharacterized protein</fullName>
    </submittedName>
</protein>
<proteinExistence type="predicted"/>
<dbReference type="InParanoid" id="U5FZA3"/>
<dbReference type="HOGENOM" id="CLU_1060008_0_0_1"/>
<dbReference type="AlphaFoldDB" id="U5FZA3"/>
<evidence type="ECO:0000313" key="2">
    <source>
        <dbReference type="Proteomes" id="UP000006729"/>
    </source>
</evidence>
<dbReference type="PANTHER" id="PTHR33054:SF9">
    <property type="entry name" value="CCHC-TYPE DOMAIN-CONTAINING PROTEIN"/>
    <property type="match status" value="1"/>
</dbReference>
<gene>
    <name evidence="1" type="ORF">POPTR_012G066800</name>
</gene>
<dbReference type="PANTHER" id="PTHR33054">
    <property type="entry name" value="CCHC-TYPE DOMAIN-CONTAINING PROTEIN"/>
    <property type="match status" value="1"/>
</dbReference>
<organism evidence="1 2">
    <name type="scientific">Populus trichocarpa</name>
    <name type="common">Western balsam poplar</name>
    <name type="synonym">Populus balsamifera subsp. trichocarpa</name>
    <dbReference type="NCBI Taxonomy" id="3694"/>
    <lineage>
        <taxon>Eukaryota</taxon>
        <taxon>Viridiplantae</taxon>
        <taxon>Streptophyta</taxon>
        <taxon>Embryophyta</taxon>
        <taxon>Tracheophyta</taxon>
        <taxon>Spermatophyta</taxon>
        <taxon>Magnoliopsida</taxon>
        <taxon>eudicotyledons</taxon>
        <taxon>Gunneridae</taxon>
        <taxon>Pentapetalae</taxon>
        <taxon>rosids</taxon>
        <taxon>fabids</taxon>
        <taxon>Malpighiales</taxon>
        <taxon>Salicaceae</taxon>
        <taxon>Saliceae</taxon>
        <taxon>Populus</taxon>
    </lineage>
</organism>
<dbReference type="Proteomes" id="UP000006729">
    <property type="component" value="Chromosome 12"/>
</dbReference>
<accession>U5FZA3</accession>
<evidence type="ECO:0000313" key="1">
    <source>
        <dbReference type="EMBL" id="PNT09830.1"/>
    </source>
</evidence>
<name>U5FZA3_POPTR</name>
<feature type="non-terminal residue" evidence="1">
    <location>
        <position position="1"/>
    </location>
</feature>